<accession>B0C2Z8</accession>
<proteinExistence type="predicted"/>
<evidence type="ECO:0000313" key="1">
    <source>
        <dbReference type="EMBL" id="ABW26214.1"/>
    </source>
</evidence>
<dbReference type="OrthoDB" id="6058597at2"/>
<dbReference type="Proteomes" id="UP000000268">
    <property type="component" value="Chromosome"/>
</dbReference>
<sequence>MSIEEFKYLWDGSETGWFLQHIDHVEWHLIFYFGKTGPSKLEFIKLHKIVPELKSLKITTIYNHLKGHSIYRTQEKYGNIESRRLFEQASAIGLNVDLESKQVGGYLPISKDNCVLIIEDDNLANRVVEKMIEAGVEVVEIHVD</sequence>
<gene>
    <name evidence="1" type="ordered locus">AM1_1177</name>
</gene>
<dbReference type="AlphaFoldDB" id="B0C2Z8"/>
<evidence type="ECO:0000313" key="2">
    <source>
        <dbReference type="Proteomes" id="UP000000268"/>
    </source>
</evidence>
<keyword evidence="2" id="KW-1185">Reference proteome</keyword>
<dbReference type="HOGENOM" id="CLU_1792242_0_0_3"/>
<protein>
    <submittedName>
        <fullName evidence="1">Uncharacterized protein</fullName>
    </submittedName>
</protein>
<dbReference type="KEGG" id="amr:AM1_1177"/>
<organism evidence="1 2">
    <name type="scientific">Acaryochloris marina (strain MBIC 11017)</name>
    <dbReference type="NCBI Taxonomy" id="329726"/>
    <lineage>
        <taxon>Bacteria</taxon>
        <taxon>Bacillati</taxon>
        <taxon>Cyanobacteriota</taxon>
        <taxon>Cyanophyceae</taxon>
        <taxon>Acaryochloridales</taxon>
        <taxon>Acaryochloridaceae</taxon>
        <taxon>Acaryochloris</taxon>
    </lineage>
</organism>
<dbReference type="STRING" id="329726.AM1_1177"/>
<name>B0C2Z8_ACAM1</name>
<dbReference type="RefSeq" id="WP_012161763.1">
    <property type="nucleotide sequence ID" value="NC_009925.1"/>
</dbReference>
<reference evidence="1 2" key="1">
    <citation type="journal article" date="2008" name="Proc. Natl. Acad. Sci. U.S.A.">
        <title>Niche adaptation and genome expansion in the chlorophyll d-producing cyanobacterium Acaryochloris marina.</title>
        <authorList>
            <person name="Swingley W.D."/>
            <person name="Chen M."/>
            <person name="Cheung P.C."/>
            <person name="Conrad A.L."/>
            <person name="Dejesa L.C."/>
            <person name="Hao J."/>
            <person name="Honchak B.M."/>
            <person name="Karbach L.E."/>
            <person name="Kurdoglu A."/>
            <person name="Lahiri S."/>
            <person name="Mastrian S.D."/>
            <person name="Miyashita H."/>
            <person name="Page L."/>
            <person name="Ramakrishna P."/>
            <person name="Satoh S."/>
            <person name="Sattley W.M."/>
            <person name="Shimada Y."/>
            <person name="Taylor H.L."/>
            <person name="Tomo T."/>
            <person name="Tsuchiya T."/>
            <person name="Wang Z.T."/>
            <person name="Raymond J."/>
            <person name="Mimuro M."/>
            <person name="Blankenship R.E."/>
            <person name="Touchman J.W."/>
        </authorList>
    </citation>
    <scope>NUCLEOTIDE SEQUENCE [LARGE SCALE GENOMIC DNA]</scope>
    <source>
        <strain evidence="2">MBIC 11017</strain>
    </source>
</reference>
<dbReference type="EMBL" id="CP000828">
    <property type="protein sequence ID" value="ABW26214.1"/>
    <property type="molecule type" value="Genomic_DNA"/>
</dbReference>